<feature type="region of interest" description="Disordered" evidence="1">
    <location>
        <begin position="1"/>
        <end position="20"/>
    </location>
</feature>
<organism evidence="2 3">
    <name type="scientific">Protopolystoma xenopodis</name>
    <dbReference type="NCBI Taxonomy" id="117903"/>
    <lineage>
        <taxon>Eukaryota</taxon>
        <taxon>Metazoa</taxon>
        <taxon>Spiralia</taxon>
        <taxon>Lophotrochozoa</taxon>
        <taxon>Platyhelminthes</taxon>
        <taxon>Monogenea</taxon>
        <taxon>Polyopisthocotylea</taxon>
        <taxon>Polystomatidea</taxon>
        <taxon>Polystomatidae</taxon>
        <taxon>Protopolystoma</taxon>
    </lineage>
</organism>
<proteinExistence type="predicted"/>
<evidence type="ECO:0000313" key="2">
    <source>
        <dbReference type="EMBL" id="VEL32385.1"/>
    </source>
</evidence>
<gene>
    <name evidence="2" type="ORF">PXEA_LOCUS25825</name>
</gene>
<keyword evidence="3" id="KW-1185">Reference proteome</keyword>
<reference evidence="2" key="1">
    <citation type="submission" date="2018-11" db="EMBL/GenBank/DDBJ databases">
        <authorList>
            <consortium name="Pathogen Informatics"/>
        </authorList>
    </citation>
    <scope>NUCLEOTIDE SEQUENCE</scope>
</reference>
<protein>
    <submittedName>
        <fullName evidence="2">Uncharacterized protein</fullName>
    </submittedName>
</protein>
<evidence type="ECO:0000256" key="1">
    <source>
        <dbReference type="SAM" id="MobiDB-lite"/>
    </source>
</evidence>
<dbReference type="Proteomes" id="UP000784294">
    <property type="component" value="Unassembled WGS sequence"/>
</dbReference>
<feature type="compositionally biased region" description="Basic and acidic residues" evidence="1">
    <location>
        <begin position="8"/>
        <end position="20"/>
    </location>
</feature>
<name>A0A3S5CSA5_9PLAT</name>
<dbReference type="EMBL" id="CAAALY010133727">
    <property type="protein sequence ID" value="VEL32385.1"/>
    <property type="molecule type" value="Genomic_DNA"/>
</dbReference>
<comment type="caution">
    <text evidence="2">The sequence shown here is derived from an EMBL/GenBank/DDBJ whole genome shotgun (WGS) entry which is preliminary data.</text>
</comment>
<dbReference type="AlphaFoldDB" id="A0A3S5CSA5"/>
<sequence length="93" mass="10696">MVQMGENAADRVYRKAESREPSIKTATQLKEALIPRLITLVWTQIVCRFGVVRKILPIGVVHMWGHHDTITWRLVMTSGSIVLAPRQHIRILR</sequence>
<evidence type="ECO:0000313" key="3">
    <source>
        <dbReference type="Proteomes" id="UP000784294"/>
    </source>
</evidence>
<accession>A0A3S5CSA5</accession>